<keyword evidence="1" id="KW-0472">Membrane</keyword>
<feature type="transmembrane region" description="Helical" evidence="1">
    <location>
        <begin position="131"/>
        <end position="154"/>
    </location>
</feature>
<dbReference type="AlphaFoldDB" id="A0A1G8I796"/>
<name>A0A1G8I796_9PSED</name>
<keyword evidence="3" id="KW-1185">Reference proteome</keyword>
<dbReference type="PANTHER" id="PTHR18640">
    <property type="entry name" value="SOLUTE CARRIER FAMILY 10 MEMBER 7"/>
    <property type="match status" value="1"/>
</dbReference>
<evidence type="ECO:0000256" key="1">
    <source>
        <dbReference type="SAM" id="Phobius"/>
    </source>
</evidence>
<feature type="transmembrane region" description="Helical" evidence="1">
    <location>
        <begin position="205"/>
        <end position="224"/>
    </location>
</feature>
<dbReference type="OrthoDB" id="9792271at2"/>
<dbReference type="PIRSF" id="PIRSF026166">
    <property type="entry name" value="UCP026166"/>
    <property type="match status" value="1"/>
</dbReference>
<feature type="transmembrane region" description="Helical" evidence="1">
    <location>
        <begin position="34"/>
        <end position="54"/>
    </location>
</feature>
<proteinExistence type="predicted"/>
<feature type="transmembrane region" description="Helical" evidence="1">
    <location>
        <begin position="230"/>
        <end position="249"/>
    </location>
</feature>
<dbReference type="InterPro" id="IPR038770">
    <property type="entry name" value="Na+/solute_symporter_sf"/>
</dbReference>
<dbReference type="GO" id="GO:0005886">
    <property type="term" value="C:plasma membrane"/>
    <property type="evidence" value="ECO:0007669"/>
    <property type="project" value="TreeGrafter"/>
</dbReference>
<evidence type="ECO:0000313" key="2">
    <source>
        <dbReference type="EMBL" id="SDI14702.1"/>
    </source>
</evidence>
<protein>
    <submittedName>
        <fullName evidence="2">Solute carrier family 10 (Sodium/bile acid cotransporter), member 7</fullName>
    </submittedName>
</protein>
<sequence length="333" mass="35528">MARPRLLPDNFTLALVATVTVASLLPCQGTVAVAFGWITNLAIGLLFFLHGAKLSRQAIIAGATHWRLHLLVFASTFILFPILGLVLKPLLSPLVTPDLYLGMLYLCALPATVQSSIAFTSLARGNIPAAVCSASASSLIGIFLTPLLVQLLLGVHGDTGVSTLDAIGKITLQLLVPFIAGQVLRRAIGDWVDRHKPVLRYVDQGSILLVVYTAFSAAVIQGLWHQVPVSALAGLVVACCLLLSIALFATTQLSRRLGFDKADEITIVFCGSKKSLATGVPMAQVLFASGSIGVILLPLMLFHQIQLMVCAVLAQRYAQRQNRQATAQTAQSR</sequence>
<reference evidence="3" key="1">
    <citation type="submission" date="2016-10" db="EMBL/GenBank/DDBJ databases">
        <authorList>
            <person name="Varghese N."/>
            <person name="Submissions S."/>
        </authorList>
    </citation>
    <scope>NUCLEOTIDE SEQUENCE [LARGE SCALE GENOMIC DNA]</scope>
    <source>
        <strain evidence="3">CCM 7469</strain>
    </source>
</reference>
<keyword evidence="1" id="KW-0812">Transmembrane</keyword>
<feature type="transmembrane region" description="Helical" evidence="1">
    <location>
        <begin position="66"/>
        <end position="87"/>
    </location>
</feature>
<dbReference type="Gene3D" id="1.20.1530.20">
    <property type="match status" value="1"/>
</dbReference>
<gene>
    <name evidence="2" type="ORF">SAMN05216272_10671</name>
</gene>
<keyword evidence="1" id="KW-1133">Transmembrane helix</keyword>
<dbReference type="RefSeq" id="WP_090263512.1">
    <property type="nucleotide sequence ID" value="NZ_FNDS01000006.1"/>
</dbReference>
<evidence type="ECO:0000313" key="3">
    <source>
        <dbReference type="Proteomes" id="UP000199636"/>
    </source>
</evidence>
<dbReference type="Proteomes" id="UP000199636">
    <property type="component" value="Unassembled WGS sequence"/>
</dbReference>
<dbReference type="InterPro" id="IPR016833">
    <property type="entry name" value="Put_Na-Bile_cotransptr"/>
</dbReference>
<dbReference type="PANTHER" id="PTHR18640:SF5">
    <property type="entry name" value="SODIUM_BILE ACID COTRANSPORTER 7"/>
    <property type="match status" value="1"/>
</dbReference>
<organism evidence="2 3">
    <name type="scientific">Pseudomonas panipatensis</name>
    <dbReference type="NCBI Taxonomy" id="428992"/>
    <lineage>
        <taxon>Bacteria</taxon>
        <taxon>Pseudomonadati</taxon>
        <taxon>Pseudomonadota</taxon>
        <taxon>Gammaproteobacteria</taxon>
        <taxon>Pseudomonadales</taxon>
        <taxon>Pseudomonadaceae</taxon>
        <taxon>Pseudomonas</taxon>
    </lineage>
</organism>
<accession>A0A1G8I796</accession>
<feature type="transmembrane region" description="Helical" evidence="1">
    <location>
        <begin position="99"/>
        <end position="119"/>
    </location>
</feature>
<dbReference type="EMBL" id="FNDS01000006">
    <property type="protein sequence ID" value="SDI14702.1"/>
    <property type="molecule type" value="Genomic_DNA"/>
</dbReference>
<dbReference type="STRING" id="428992.SAMN05216272_10671"/>
<dbReference type="Pfam" id="PF13593">
    <property type="entry name" value="SBF_like"/>
    <property type="match status" value="1"/>
</dbReference>